<evidence type="ECO:0000313" key="7">
    <source>
        <dbReference type="EMBL" id="AFN82960.1"/>
    </source>
</evidence>
<dbReference type="Gene3D" id="3.30.230.10">
    <property type="match status" value="1"/>
</dbReference>
<dbReference type="PANTHER" id="PTHR10073">
    <property type="entry name" value="DNA MISMATCH REPAIR PROTEIN MLH, PMS, MUTL"/>
    <property type="match status" value="1"/>
</dbReference>
<proteinExistence type="inferred from homology"/>
<dbReference type="GO" id="GO:0006298">
    <property type="term" value="P:mismatch repair"/>
    <property type="evidence" value="ECO:0007669"/>
    <property type="project" value="InterPro"/>
</dbReference>
<evidence type="ECO:0000256" key="2">
    <source>
        <dbReference type="ARBA" id="ARBA00006082"/>
    </source>
</evidence>
<dbReference type="Proteomes" id="UP000010094">
    <property type="component" value="Chromosome V"/>
</dbReference>
<dbReference type="Pfam" id="PF01119">
    <property type="entry name" value="DNA_mis_repair"/>
    <property type="match status" value="1"/>
</dbReference>
<gene>
    <name evidence="7" type="ordered locus">EROM_050270</name>
</gene>
<dbReference type="GO" id="GO:0032300">
    <property type="term" value="C:mismatch repair complex"/>
    <property type="evidence" value="ECO:0007669"/>
    <property type="project" value="InterPro"/>
</dbReference>
<keyword evidence="8" id="KW-1185">Reference proteome</keyword>
<dbReference type="InterPro" id="IPR002099">
    <property type="entry name" value="MutL/Mlh/PMS"/>
</dbReference>
<dbReference type="RefSeq" id="XP_009264457.1">
    <property type="nucleotide sequence ID" value="XM_009266182.1"/>
</dbReference>
<dbReference type="HOGENOM" id="CLU_004131_2_2_1"/>
<organism evidence="7 8">
    <name type="scientific">Encephalitozoon romaleae (strain SJ-2008)</name>
    <name type="common">Microsporidian parasite</name>
    <dbReference type="NCBI Taxonomy" id="1178016"/>
    <lineage>
        <taxon>Eukaryota</taxon>
        <taxon>Fungi</taxon>
        <taxon>Fungi incertae sedis</taxon>
        <taxon>Microsporidia</taxon>
        <taxon>Unikaryonidae</taxon>
        <taxon>Encephalitozoon</taxon>
    </lineage>
</organism>
<keyword evidence="4" id="KW-0234">DNA repair</keyword>
<dbReference type="GO" id="GO:0140664">
    <property type="term" value="F:ATP-dependent DNA damage sensor activity"/>
    <property type="evidence" value="ECO:0007669"/>
    <property type="project" value="InterPro"/>
</dbReference>
<evidence type="ECO:0000256" key="3">
    <source>
        <dbReference type="ARBA" id="ARBA00022763"/>
    </source>
</evidence>
<dbReference type="InterPro" id="IPR020568">
    <property type="entry name" value="Ribosomal_Su5_D2-typ_SF"/>
</dbReference>
<comment type="similarity">
    <text evidence="2">Belongs to the DNA mismatch repair MutL/HexB family.</text>
</comment>
<dbReference type="PANTHER" id="PTHR10073:SF12">
    <property type="entry name" value="DNA MISMATCH REPAIR PROTEIN MLH1"/>
    <property type="match status" value="1"/>
</dbReference>
<dbReference type="InterPro" id="IPR014762">
    <property type="entry name" value="DNA_mismatch_repair_CS"/>
</dbReference>
<dbReference type="GO" id="GO:0016887">
    <property type="term" value="F:ATP hydrolysis activity"/>
    <property type="evidence" value="ECO:0007669"/>
    <property type="project" value="InterPro"/>
</dbReference>
<dbReference type="InterPro" id="IPR013507">
    <property type="entry name" value="DNA_mismatch_S5_2-like"/>
</dbReference>
<evidence type="ECO:0000313" key="8">
    <source>
        <dbReference type="Proteomes" id="UP000010094"/>
    </source>
</evidence>
<dbReference type="InterPro" id="IPR036890">
    <property type="entry name" value="HATPase_C_sf"/>
</dbReference>
<dbReference type="GeneID" id="20521259"/>
<dbReference type="Gene3D" id="3.30.565.10">
    <property type="entry name" value="Histidine kinase-like ATPase, C-terminal domain"/>
    <property type="match status" value="1"/>
</dbReference>
<keyword evidence="3" id="KW-0227">DNA damage</keyword>
<dbReference type="OrthoDB" id="10263226at2759"/>
<dbReference type="SUPFAM" id="SSF55874">
    <property type="entry name" value="ATPase domain of HSP90 chaperone/DNA topoisomerase II/histidine kinase"/>
    <property type="match status" value="1"/>
</dbReference>
<dbReference type="CDD" id="cd16926">
    <property type="entry name" value="HATPase_MutL-MLH-PMS-like"/>
    <property type="match status" value="1"/>
</dbReference>
<dbReference type="GO" id="GO:0005524">
    <property type="term" value="F:ATP binding"/>
    <property type="evidence" value="ECO:0007669"/>
    <property type="project" value="InterPro"/>
</dbReference>
<dbReference type="InterPro" id="IPR014721">
    <property type="entry name" value="Ribsml_uS5_D2-typ_fold_subgr"/>
</dbReference>
<evidence type="ECO:0000259" key="6">
    <source>
        <dbReference type="SMART" id="SM01340"/>
    </source>
</evidence>
<keyword evidence="5" id="KW-0539">Nucleus</keyword>
<dbReference type="Pfam" id="PF13589">
    <property type="entry name" value="HATPase_c_3"/>
    <property type="match status" value="1"/>
</dbReference>
<dbReference type="NCBIfam" id="TIGR00585">
    <property type="entry name" value="mutl"/>
    <property type="match status" value="1"/>
</dbReference>
<dbReference type="SMART" id="SM01340">
    <property type="entry name" value="DNA_mis_repair"/>
    <property type="match status" value="1"/>
</dbReference>
<protein>
    <submittedName>
        <fullName evidence="7">DNA mismatch repair protein MutL</fullName>
    </submittedName>
</protein>
<dbReference type="GO" id="GO:0005634">
    <property type="term" value="C:nucleus"/>
    <property type="evidence" value="ECO:0007669"/>
    <property type="project" value="UniProtKB-SubCell"/>
</dbReference>
<dbReference type="GO" id="GO:0030983">
    <property type="term" value="F:mismatched DNA binding"/>
    <property type="evidence" value="ECO:0007669"/>
    <property type="project" value="InterPro"/>
</dbReference>
<dbReference type="EMBL" id="CP003522">
    <property type="protein sequence ID" value="AFN82960.1"/>
    <property type="molecule type" value="Genomic_DNA"/>
</dbReference>
<feature type="domain" description="DNA mismatch repair protein S5" evidence="6">
    <location>
        <begin position="218"/>
        <end position="332"/>
    </location>
</feature>
<dbReference type="AlphaFoldDB" id="I7AE90"/>
<dbReference type="SUPFAM" id="SSF54211">
    <property type="entry name" value="Ribosomal protein S5 domain 2-like"/>
    <property type="match status" value="1"/>
</dbReference>
<evidence type="ECO:0000256" key="4">
    <source>
        <dbReference type="ARBA" id="ARBA00023204"/>
    </source>
</evidence>
<dbReference type="PROSITE" id="PS00058">
    <property type="entry name" value="DNA_MISMATCH_REPAIR_1"/>
    <property type="match status" value="1"/>
</dbReference>
<sequence length="564" mass="64785">MEIRKLPKDVISRISAGEVITRPYNILKETIENSLDANSTRIVIKIELDGLSLIIEDDGDGIHENDFGLLCKQYCTSKLHKEEDLFSLPSYGFRGEALSSISRCSRIKVKSKKRANEIGHEAIYIDTEMVSIKGVGMKDGTVVEIKNIFYNNKAREKHFSKKREEIREMMWLVGIFSVFNGNVSFDLFYGEKLQELPSIGPRLGSDECSNESKALKKVKMLNELYKAEEGLLFELNGDHLVIFSTPQFNLKKGVFVLFVNGRLVVSQEMKETLFKVYKDLIPAQRQPFIYLELNVEKSMVDVNVHPSKREVLFADEKLVTQELCKCITNRLSKMDYEQKTLKPLLRETKFQSPIKVYSDPGSQSITECLEKDRVEKREFSLLSLKRLKSELVDIDTTFFRSLNYVGMKDEDTILVQHGSSLLCCKTAPLVKEYLYQTLINDFGNFERKKTSIPLQSKIEGKIRALLDDYFSIEIVEKHIVAIPVISTIYIDTPELWLGFDVKKGLEYETLKSIIETISTLYSSAEMSPRLFNIIKRRMIGTPKALECFGLVTTLKELYKNFERC</sequence>
<comment type="subcellular location">
    <subcellularLocation>
        <location evidence="1">Nucleus</location>
    </subcellularLocation>
</comment>
<dbReference type="VEuPathDB" id="MicrosporidiaDB:EROM_050270"/>
<dbReference type="InterPro" id="IPR038973">
    <property type="entry name" value="MutL/Mlh/Pms-like"/>
</dbReference>
<dbReference type="Pfam" id="PF16413">
    <property type="entry name" value="Mlh1_C"/>
    <property type="match status" value="1"/>
</dbReference>
<accession>I7AE90</accession>
<reference evidence="7 8" key="1">
    <citation type="journal article" date="2012" name="Proc. Natl. Acad. Sci. U.S.A.">
        <title>Gain and loss of multiple functionally related, horizontally transferred genes in the reduced genomes of two microsporidian parasites.</title>
        <authorList>
            <person name="Pombert J.-F."/>
            <person name="Selman M."/>
            <person name="Burki F."/>
            <person name="Bardell F.T."/>
            <person name="Farinelli L."/>
            <person name="Solter L.F."/>
            <person name="Whitman D.W."/>
            <person name="Weiss L.M."/>
            <person name="Corradi N."/>
            <person name="Keeling P.J."/>
        </authorList>
    </citation>
    <scope>NUCLEOTIDE SEQUENCE [LARGE SCALE GENOMIC DNA]</scope>
    <source>
        <strain evidence="7 8">SJ-2008</strain>
    </source>
</reference>
<evidence type="ECO:0000256" key="1">
    <source>
        <dbReference type="ARBA" id="ARBA00004123"/>
    </source>
</evidence>
<name>I7AE90_ENCRO</name>
<evidence type="ECO:0000256" key="5">
    <source>
        <dbReference type="ARBA" id="ARBA00023242"/>
    </source>
</evidence>
<dbReference type="KEGG" id="ero:EROM_050270"/>
<dbReference type="InterPro" id="IPR032189">
    <property type="entry name" value="Mlh1_C"/>
</dbReference>